<protein>
    <recommendedName>
        <fullName evidence="3">HTH iclR-type domain-containing protein</fullName>
    </recommendedName>
</protein>
<evidence type="ECO:0008006" key="3">
    <source>
        <dbReference type="Google" id="ProtNLM"/>
    </source>
</evidence>
<name>R7WT01_9NOCA</name>
<sequence>MLFRPVRIHDTPYSRNSGFRTGPTRSVRIVTAHPETITADLPPRPERDIDLFRLAVTTLRAALPPGWTVASGKARSLADAPERLTVTAPTGEVASFSVVAARGVLAGDVARIAETVADGDNGLVCARYLSDPVRRHLDSRGLSYADATGNVSLCAPRPAIWVRDRGADADPWRGPGRPPAQLTGDPAARVVRALADNSGQPSVPQVVTLSGASTGATYRVVETLAERDLLDRIPRGPITRVRWQAMLRAWSADASFSGCQRQGFRAPDGVAEVLCRLAALDEHVYSVTGSAAARLVTDYAAVSALDLYADDVRALATELGLRPLVSPADPAADVVVATPRSPVVFDRLTRRDDVRYAPPAQAFADLLGCGGAKAEEAEHLLQWMTRNEAAWRTPMS</sequence>
<evidence type="ECO:0000313" key="2">
    <source>
        <dbReference type="Proteomes" id="UP000013525"/>
    </source>
</evidence>
<dbReference type="eggNOG" id="COG4861">
    <property type="taxonomic scope" value="Bacteria"/>
</dbReference>
<keyword evidence="2" id="KW-1185">Reference proteome</keyword>
<proteinExistence type="predicted"/>
<dbReference type="Proteomes" id="UP000013525">
    <property type="component" value="Unassembled WGS sequence"/>
</dbReference>
<gene>
    <name evidence="1" type="ORF">Rrhod_0225</name>
</gene>
<evidence type="ECO:0000313" key="1">
    <source>
        <dbReference type="EMBL" id="EOM78397.1"/>
    </source>
</evidence>
<comment type="caution">
    <text evidence="1">The sequence shown here is derived from an EMBL/GenBank/DDBJ whole genome shotgun (WGS) entry which is preliminary data.</text>
</comment>
<dbReference type="PATRIC" id="fig|1273125.3.peg.224"/>
<dbReference type="AlphaFoldDB" id="R7WT01"/>
<dbReference type="EMBL" id="APMY01000004">
    <property type="protein sequence ID" value="EOM78397.1"/>
    <property type="molecule type" value="Genomic_DNA"/>
</dbReference>
<organism evidence="1 2">
    <name type="scientific">Rhodococcus rhodnii LMG 5362</name>
    <dbReference type="NCBI Taxonomy" id="1273125"/>
    <lineage>
        <taxon>Bacteria</taxon>
        <taxon>Bacillati</taxon>
        <taxon>Actinomycetota</taxon>
        <taxon>Actinomycetes</taxon>
        <taxon>Mycobacteriales</taxon>
        <taxon>Nocardiaceae</taxon>
        <taxon>Rhodococcus</taxon>
    </lineage>
</organism>
<reference evidence="1 2" key="1">
    <citation type="journal article" date="2013" name="Genome Announc.">
        <title>Draft Genome Sequence of Rhodococcus rhodnii Strain LMG5362, a Symbiont of Rhodnius prolixus (Hemiptera, Reduviidae, Triatominae), the Principle Vector of Trypanosoma cruzi.</title>
        <authorList>
            <person name="Pachebat J.A."/>
            <person name="van Keulen G."/>
            <person name="Whitten M.M."/>
            <person name="Girdwood S."/>
            <person name="Del Sol R."/>
            <person name="Dyson P.J."/>
            <person name="Facey P.D."/>
        </authorList>
    </citation>
    <scope>NUCLEOTIDE SEQUENCE [LARGE SCALE GENOMIC DNA]</scope>
    <source>
        <strain evidence="1 2">LMG 5362</strain>
    </source>
</reference>
<accession>R7WT01</accession>